<proteinExistence type="predicted"/>
<name>A0A1F5EUC5_9BACT</name>
<evidence type="ECO:0000256" key="1">
    <source>
        <dbReference type="SAM" id="MobiDB-lite"/>
    </source>
</evidence>
<dbReference type="AlphaFoldDB" id="A0A1F5EUC5"/>
<dbReference type="Gene3D" id="2.60.40.680">
    <property type="match status" value="1"/>
</dbReference>
<dbReference type="InterPro" id="IPR008965">
    <property type="entry name" value="CBM2/CBM3_carb-bd_dom_sf"/>
</dbReference>
<reference evidence="5 6" key="1">
    <citation type="journal article" date="2016" name="Nat. Commun.">
        <title>Thousands of microbial genomes shed light on interconnected biogeochemical processes in an aquifer system.</title>
        <authorList>
            <person name="Anantharaman K."/>
            <person name="Brown C.T."/>
            <person name="Hug L.A."/>
            <person name="Sharon I."/>
            <person name="Castelle C.J."/>
            <person name="Probst A.J."/>
            <person name="Thomas B.C."/>
            <person name="Singh A."/>
            <person name="Wilkins M.J."/>
            <person name="Karaoz U."/>
            <person name="Brodie E.L."/>
            <person name="Williams K.H."/>
            <person name="Hubbard S.S."/>
            <person name="Banfield J.F."/>
        </authorList>
    </citation>
    <scope>NUCLEOTIDE SEQUENCE [LARGE SCALE GENOMIC DNA]</scope>
</reference>
<dbReference type="EMBL" id="MFAH01000036">
    <property type="protein sequence ID" value="OGD70970.1"/>
    <property type="molecule type" value="Genomic_DNA"/>
</dbReference>
<dbReference type="Proteomes" id="UP000177390">
    <property type="component" value="Unassembled WGS sequence"/>
</dbReference>
<evidence type="ECO:0000313" key="5">
    <source>
        <dbReference type="EMBL" id="OGD70970.1"/>
    </source>
</evidence>
<feature type="domain" description="Cohesin" evidence="4">
    <location>
        <begin position="35"/>
        <end position="125"/>
    </location>
</feature>
<organism evidence="5 6">
    <name type="scientific">Candidatus Collierbacteria bacterium RIFCSPHIGHO2_02_FULL_49_10</name>
    <dbReference type="NCBI Taxonomy" id="1817723"/>
    <lineage>
        <taxon>Bacteria</taxon>
        <taxon>Candidatus Collieribacteriota</taxon>
    </lineage>
</organism>
<accession>A0A1F5EUC5</accession>
<dbReference type="CDD" id="cd08547">
    <property type="entry name" value="Type_II_cohesin"/>
    <property type="match status" value="1"/>
</dbReference>
<dbReference type="InterPro" id="IPR002102">
    <property type="entry name" value="Cohesin_dom"/>
</dbReference>
<feature type="chain" id="PRO_5009518369" description="Cohesin domain-containing protein" evidence="3">
    <location>
        <begin position="28"/>
        <end position="276"/>
    </location>
</feature>
<keyword evidence="2" id="KW-1133">Transmembrane helix</keyword>
<keyword evidence="3" id="KW-0732">Signal</keyword>
<feature type="signal peptide" evidence="3">
    <location>
        <begin position="1"/>
        <end position="27"/>
    </location>
</feature>
<protein>
    <recommendedName>
        <fullName evidence="4">Cohesin domain-containing protein</fullName>
    </recommendedName>
</protein>
<keyword evidence="2" id="KW-0812">Transmembrane</keyword>
<evidence type="ECO:0000313" key="6">
    <source>
        <dbReference type="Proteomes" id="UP000177390"/>
    </source>
</evidence>
<comment type="caution">
    <text evidence="5">The sequence shown here is derived from an EMBL/GenBank/DDBJ whole genome shotgun (WGS) entry which is preliminary data.</text>
</comment>
<feature type="compositionally biased region" description="Polar residues" evidence="1">
    <location>
        <begin position="173"/>
        <end position="185"/>
    </location>
</feature>
<evidence type="ECO:0000259" key="4">
    <source>
        <dbReference type="Pfam" id="PF00963"/>
    </source>
</evidence>
<dbReference type="SUPFAM" id="SSF49384">
    <property type="entry name" value="Carbohydrate-binding domain"/>
    <property type="match status" value="1"/>
</dbReference>
<keyword evidence="2" id="KW-0472">Membrane</keyword>
<feature type="region of interest" description="Disordered" evidence="1">
    <location>
        <begin position="173"/>
        <end position="248"/>
    </location>
</feature>
<feature type="compositionally biased region" description="Low complexity" evidence="1">
    <location>
        <begin position="191"/>
        <end position="236"/>
    </location>
</feature>
<dbReference type="GO" id="GO:0030246">
    <property type="term" value="F:carbohydrate binding"/>
    <property type="evidence" value="ECO:0007669"/>
    <property type="project" value="InterPro"/>
</dbReference>
<dbReference type="GO" id="GO:0000272">
    <property type="term" value="P:polysaccharide catabolic process"/>
    <property type="evidence" value="ECO:0007669"/>
    <property type="project" value="InterPro"/>
</dbReference>
<evidence type="ECO:0000256" key="2">
    <source>
        <dbReference type="SAM" id="Phobius"/>
    </source>
</evidence>
<sequence>MFSGRKRLLLIPVFLLFFLCSATKVQAAFFYLEPEAVSEKPGTQFSVKVKINTEGKAPKTAEAVILYDDSQLKLVRVDEPAESEKFFPIFLKKIQNNKVNVGGTISFGGTEGKSGAGLIATLVFEGVIESTNVVTFLCNPGRDTTDTNINVGRGPDGDVVECGKVNEGSYVITGQGSAPTATPRPTVSGGPTATRTPTPRFSLTPTRTPTPTTIVSASPTSTRTPTPTPSVVSGTPTPSPTPSTLPATGILRTTGTAVGIGMMFVVISLVVKALIL</sequence>
<dbReference type="Pfam" id="PF00963">
    <property type="entry name" value="Cohesin"/>
    <property type="match status" value="1"/>
</dbReference>
<feature type="transmembrane region" description="Helical" evidence="2">
    <location>
        <begin position="255"/>
        <end position="275"/>
    </location>
</feature>
<evidence type="ECO:0000256" key="3">
    <source>
        <dbReference type="SAM" id="SignalP"/>
    </source>
</evidence>
<gene>
    <name evidence="5" type="ORF">A3D09_03815</name>
</gene>